<comment type="caution">
    <text evidence="10">The sequence shown here is derived from an EMBL/GenBank/DDBJ whole genome shotgun (WGS) entry which is preliminary data.</text>
</comment>
<dbReference type="FunFam" id="2.20.100.10:FF:000002">
    <property type="entry name" value="Unc-5 netrin receptor C"/>
    <property type="match status" value="1"/>
</dbReference>
<keyword evidence="5" id="KW-0479">Metal-binding</keyword>
<dbReference type="PANTHER" id="PTHR11905:SF159">
    <property type="entry name" value="ADAM METALLOPROTEASE"/>
    <property type="match status" value="1"/>
</dbReference>
<dbReference type="InterPro" id="IPR036056">
    <property type="entry name" value="Fibrinogen-like_C"/>
</dbReference>
<dbReference type="PROSITE" id="PS50022">
    <property type="entry name" value="FA58C_3"/>
    <property type="match status" value="1"/>
</dbReference>
<dbReference type="InterPro" id="IPR006586">
    <property type="entry name" value="ADAM_Cys-rich"/>
</dbReference>
<evidence type="ECO:0000313" key="11">
    <source>
        <dbReference type="Proteomes" id="UP001163046"/>
    </source>
</evidence>
<dbReference type="CDD" id="cd04269">
    <property type="entry name" value="ZnMc_adamalysin_II_like"/>
    <property type="match status" value="1"/>
</dbReference>
<evidence type="ECO:0000259" key="9">
    <source>
        <dbReference type="PROSITE" id="PS51406"/>
    </source>
</evidence>
<dbReference type="Gene3D" id="4.10.70.10">
    <property type="entry name" value="Disintegrin domain"/>
    <property type="match status" value="1"/>
</dbReference>
<dbReference type="GO" id="GO:0046872">
    <property type="term" value="F:metal ion binding"/>
    <property type="evidence" value="ECO:0007669"/>
    <property type="project" value="UniProtKB-KW"/>
</dbReference>
<sequence length="1072" mass="120788">MRRIVSNMDEFYKPYLTTDETRYNELIMAVDFRMYQAYKDSAVVEERVLALVNAVDTIYQRINIRVVLKELEIWTNGDPYERNSTAGRDLASFCNYRKKNWMKRIPHDNAQLLSGWRFGVGGMAWVRGMCRDNSCGINRWKYIDIIGPYVAVAHEMGHNFGFHHDQGSVHTSATLAFVVATLFLCVKEQKTDESFSCKRQESFTRSRTRVPGFSNCSLESLKKINDWCLYNVPTYKAVNGFCGNGIREEGEECDCGTPEICMAKDPCCEPHNCVLKREAQCSDLHHTCCKNCLLKKQGSLCREIKTDCDVPEYCPGDSRHCPEDTFIINGYSCNQTNTVVQGNTDTKTTETRKLNPNINTRYLRINPQYWHGKPCLRTDFLGCSSDEVSPTARTPLKSYALKLCISPSNKTCSPSDNERLQYATGGLCRERHLQFTLGSDGLLRHSCSGKMVCPENGLTKNGAKIVISGTCTVEDSTFERTPGRSLKHVKSGKCIHSPRGWPAVGKNLILWRGCNDIKNEIWFTKQDCVEPLGMESGEIKDSQITASSSSSDHLPIYGRLTSNNYWCAGNKNKKEYLQVDLGQVKRVNKISIQGTGKTKIWVTGFFLYFSDDGQRWTAYTESGDKTHSNSVCYFGKCSEIHETQCKDLWGATAKNADNGCYDKLNKEAAGYGTCDPATNTSCDARDVLCGQLQCEDNKMAPSETDYGWTYTKIPLDNGKQCSGATLKHDDELGLGMVEDGTKCGTNKMCVNYKCQSFDELKFGKCPKVHNTECGDRGICTDKNTCHCEDGFDPKDGCASLLVPRDGIWSEWTSWSECDKACDGGKRNRHRFCNKPFPLHGGADCPGDRHETEDCNTESCPVVISCRHLQQIGEETNHNYTDGVYKIYPTGSQPIKTYCDMSRDGGGWTLLVASHTNTWTAENVKLRNANSPKLNDDYSILQYADSIKDNINVAGSKFEYRLEAQTIGRWGGIWEAPRGYTFLAQNEKQTDVTLIKRFDNWKYSYGGIAKRMPWISGARLTTSKGAGSNWWGSITGNDVKYYPAKWISGRLQEKQPSYIWYWMREGSYQNPSS</sequence>
<evidence type="ECO:0000256" key="3">
    <source>
        <dbReference type="ARBA" id="ARBA00023180"/>
    </source>
</evidence>
<feature type="binding site" evidence="5">
    <location>
        <position position="164"/>
    </location>
    <ligand>
        <name>Zn(2+)</name>
        <dbReference type="ChEBI" id="CHEBI:29105"/>
        <note>catalytic</note>
    </ligand>
</feature>
<dbReference type="OrthoDB" id="5977737at2759"/>
<reference evidence="10" key="1">
    <citation type="submission" date="2023-01" db="EMBL/GenBank/DDBJ databases">
        <title>Genome assembly of the deep-sea coral Lophelia pertusa.</title>
        <authorList>
            <person name="Herrera S."/>
            <person name="Cordes E."/>
        </authorList>
    </citation>
    <scope>NUCLEOTIDE SEQUENCE</scope>
    <source>
        <strain evidence="10">USNM1676648</strain>
        <tissue evidence="10">Polyp</tissue>
    </source>
</reference>
<evidence type="ECO:0000313" key="10">
    <source>
        <dbReference type="EMBL" id="KAJ7371888.1"/>
    </source>
</evidence>
<proteinExistence type="predicted"/>
<dbReference type="Gene3D" id="3.90.215.10">
    <property type="entry name" value="Gamma Fibrinogen, chain A, domain 1"/>
    <property type="match status" value="1"/>
</dbReference>
<dbReference type="Gene3D" id="2.80.10.50">
    <property type="match status" value="1"/>
</dbReference>
<dbReference type="InterPro" id="IPR002181">
    <property type="entry name" value="Fibrinogen_a/b/g_C_dom"/>
</dbReference>
<keyword evidence="5" id="KW-0862">Zinc</keyword>
<evidence type="ECO:0000256" key="2">
    <source>
        <dbReference type="ARBA" id="ARBA00023157"/>
    </source>
</evidence>
<dbReference type="FunFam" id="4.10.70.10:FF:000001">
    <property type="entry name" value="Disintegrin and metalloproteinase domain-containing protein 22"/>
    <property type="match status" value="1"/>
</dbReference>
<organism evidence="10 11">
    <name type="scientific">Desmophyllum pertusum</name>
    <dbReference type="NCBI Taxonomy" id="174260"/>
    <lineage>
        <taxon>Eukaryota</taxon>
        <taxon>Metazoa</taxon>
        <taxon>Cnidaria</taxon>
        <taxon>Anthozoa</taxon>
        <taxon>Hexacorallia</taxon>
        <taxon>Scleractinia</taxon>
        <taxon>Caryophylliina</taxon>
        <taxon>Caryophylliidae</taxon>
        <taxon>Desmophyllum</taxon>
    </lineage>
</organism>
<keyword evidence="3" id="KW-0325">Glycoprotein</keyword>
<dbReference type="PANTHER" id="PTHR11905">
    <property type="entry name" value="ADAM A DISINTEGRIN AND METALLOPROTEASE DOMAIN"/>
    <property type="match status" value="1"/>
</dbReference>
<dbReference type="SUPFAM" id="SSF82895">
    <property type="entry name" value="TSP-1 type 1 repeat"/>
    <property type="match status" value="1"/>
</dbReference>
<protein>
    <submittedName>
        <fullName evidence="10">Metalloendopeptidase</fullName>
    </submittedName>
</protein>
<dbReference type="InterPro" id="IPR024079">
    <property type="entry name" value="MetalloPept_cat_dom_sf"/>
</dbReference>
<dbReference type="SMART" id="SM00209">
    <property type="entry name" value="TSP1"/>
    <property type="match status" value="1"/>
</dbReference>
<keyword evidence="11" id="KW-1185">Reference proteome</keyword>
<feature type="domain" description="Disintegrin" evidence="7">
    <location>
        <begin position="239"/>
        <end position="329"/>
    </location>
</feature>
<evidence type="ECO:0000259" key="8">
    <source>
        <dbReference type="PROSITE" id="PS50215"/>
    </source>
</evidence>
<dbReference type="SUPFAM" id="SSF49785">
    <property type="entry name" value="Galactose-binding domain-like"/>
    <property type="match status" value="2"/>
</dbReference>
<dbReference type="NCBIfam" id="NF040941">
    <property type="entry name" value="GGGWT_bact"/>
    <property type="match status" value="1"/>
</dbReference>
<evidence type="ECO:0000256" key="4">
    <source>
        <dbReference type="PROSITE-ProRule" id="PRU00068"/>
    </source>
</evidence>
<dbReference type="PROSITE" id="PS50092">
    <property type="entry name" value="TSP1"/>
    <property type="match status" value="1"/>
</dbReference>
<gene>
    <name evidence="10" type="primary">ADAM29_7</name>
    <name evidence="10" type="ORF">OS493_022609</name>
</gene>
<feature type="domain" description="Peptidase M12B" evidence="8">
    <location>
        <begin position="22"/>
        <end position="224"/>
    </location>
</feature>
<dbReference type="Proteomes" id="UP001163046">
    <property type="component" value="Unassembled WGS sequence"/>
</dbReference>
<dbReference type="InterPro" id="IPR008979">
    <property type="entry name" value="Galactose-bd-like_sf"/>
</dbReference>
<feature type="active site" evidence="5">
    <location>
        <position position="155"/>
    </location>
</feature>
<dbReference type="SUPFAM" id="SSF57552">
    <property type="entry name" value="Blood coagulation inhibitor (disintegrin)"/>
    <property type="match status" value="1"/>
</dbReference>
<dbReference type="SMART" id="SM00608">
    <property type="entry name" value="ACR"/>
    <property type="match status" value="1"/>
</dbReference>
<keyword evidence="2 4" id="KW-1015">Disulfide bond</keyword>
<dbReference type="AlphaFoldDB" id="A0A9W9Z1D1"/>
<dbReference type="InterPro" id="IPR001590">
    <property type="entry name" value="Peptidase_M12B"/>
</dbReference>
<dbReference type="EMBL" id="MU826841">
    <property type="protein sequence ID" value="KAJ7371888.1"/>
    <property type="molecule type" value="Genomic_DNA"/>
</dbReference>
<dbReference type="Pfam" id="PF00200">
    <property type="entry name" value="Disintegrin"/>
    <property type="match status" value="1"/>
</dbReference>
<dbReference type="InterPro" id="IPR014716">
    <property type="entry name" value="Fibrinogen_a/b/g_C_1"/>
</dbReference>
<dbReference type="InterPro" id="IPR000884">
    <property type="entry name" value="TSP1_rpt"/>
</dbReference>
<dbReference type="PROSITE" id="PS50215">
    <property type="entry name" value="ADAM_MEPRO"/>
    <property type="match status" value="1"/>
</dbReference>
<dbReference type="InterPro" id="IPR035992">
    <property type="entry name" value="Ricin_B-like_lectins"/>
</dbReference>
<dbReference type="Pfam" id="PF00754">
    <property type="entry name" value="F5_F8_type_C"/>
    <property type="match status" value="1"/>
</dbReference>
<dbReference type="SUPFAM" id="SSF56496">
    <property type="entry name" value="Fibrinogen C-terminal domain-like"/>
    <property type="match status" value="1"/>
</dbReference>
<dbReference type="PROSITE" id="PS50214">
    <property type="entry name" value="DISINTEGRIN_2"/>
    <property type="match status" value="1"/>
</dbReference>
<evidence type="ECO:0000256" key="5">
    <source>
        <dbReference type="PROSITE-ProRule" id="PRU00276"/>
    </source>
</evidence>
<dbReference type="InterPro" id="IPR036383">
    <property type="entry name" value="TSP1_rpt_sf"/>
</dbReference>
<dbReference type="SMART" id="SM00231">
    <property type="entry name" value="FA58C"/>
    <property type="match status" value="1"/>
</dbReference>
<keyword evidence="1" id="KW-0677">Repeat</keyword>
<dbReference type="SMART" id="SM00050">
    <property type="entry name" value="DISIN"/>
    <property type="match status" value="1"/>
</dbReference>
<dbReference type="GO" id="GO:0004222">
    <property type="term" value="F:metalloendopeptidase activity"/>
    <property type="evidence" value="ECO:0007669"/>
    <property type="project" value="InterPro"/>
</dbReference>
<accession>A0A9W9Z1D1</accession>
<feature type="binding site" evidence="5">
    <location>
        <position position="158"/>
    </location>
    <ligand>
        <name>Zn(2+)</name>
        <dbReference type="ChEBI" id="CHEBI:29105"/>
        <note>catalytic</note>
    </ligand>
</feature>
<dbReference type="Gene3D" id="3.40.390.10">
    <property type="entry name" value="Collagenase (Catalytic Domain)"/>
    <property type="match status" value="1"/>
</dbReference>
<evidence type="ECO:0000256" key="1">
    <source>
        <dbReference type="ARBA" id="ARBA00022737"/>
    </source>
</evidence>
<feature type="disulfide bond" evidence="4">
    <location>
        <begin position="301"/>
        <end position="321"/>
    </location>
</feature>
<dbReference type="InterPro" id="IPR036436">
    <property type="entry name" value="Disintegrin_dom_sf"/>
</dbReference>
<evidence type="ECO:0000259" key="7">
    <source>
        <dbReference type="PROSITE" id="PS50214"/>
    </source>
</evidence>
<dbReference type="Pfam" id="PF00090">
    <property type="entry name" value="TSP_1"/>
    <property type="match status" value="1"/>
</dbReference>
<dbReference type="InterPro" id="IPR000421">
    <property type="entry name" value="FA58C"/>
</dbReference>
<name>A0A9W9Z1D1_9CNID</name>
<evidence type="ECO:0000259" key="6">
    <source>
        <dbReference type="PROSITE" id="PS50022"/>
    </source>
</evidence>
<dbReference type="CDD" id="cd23417">
    <property type="entry name" value="beta-trefoil_Ricin_MytiLec-like"/>
    <property type="match status" value="1"/>
</dbReference>
<dbReference type="InterPro" id="IPR034027">
    <property type="entry name" value="Reprolysin_adamalysin"/>
</dbReference>
<dbReference type="InterPro" id="IPR001762">
    <property type="entry name" value="Disintegrin_dom"/>
</dbReference>
<dbReference type="Gene3D" id="2.20.100.10">
    <property type="entry name" value="Thrombospondin type-1 (TSP1) repeat"/>
    <property type="match status" value="1"/>
</dbReference>
<dbReference type="SUPFAM" id="SSF55486">
    <property type="entry name" value="Metalloproteases ('zincins'), catalytic domain"/>
    <property type="match status" value="1"/>
</dbReference>
<dbReference type="Pfam" id="PF01421">
    <property type="entry name" value="Reprolysin"/>
    <property type="match status" value="1"/>
</dbReference>
<feature type="binding site" evidence="5">
    <location>
        <position position="154"/>
    </location>
    <ligand>
        <name>Zn(2+)</name>
        <dbReference type="ChEBI" id="CHEBI:29105"/>
        <note>catalytic</note>
    </ligand>
</feature>
<dbReference type="SUPFAM" id="SSF50370">
    <property type="entry name" value="Ricin B-like lectins"/>
    <property type="match status" value="1"/>
</dbReference>
<feature type="domain" description="Fibrinogen C-terminal" evidence="9">
    <location>
        <begin position="856"/>
        <end position="914"/>
    </location>
</feature>
<comment type="caution">
    <text evidence="5">Lacks conserved residue(s) required for the propagation of feature annotation.</text>
</comment>
<feature type="domain" description="F5/8 type C" evidence="6">
    <location>
        <begin position="528"/>
        <end position="629"/>
    </location>
</feature>
<dbReference type="Gene3D" id="2.60.120.260">
    <property type="entry name" value="Galactose-binding domain-like"/>
    <property type="match status" value="2"/>
</dbReference>
<dbReference type="GO" id="GO:0006508">
    <property type="term" value="P:proteolysis"/>
    <property type="evidence" value="ECO:0007669"/>
    <property type="project" value="InterPro"/>
</dbReference>
<dbReference type="PROSITE" id="PS51406">
    <property type="entry name" value="FIBRINOGEN_C_2"/>
    <property type="match status" value="1"/>
</dbReference>
<dbReference type="Pfam" id="PF08516">
    <property type="entry name" value="ADAM_CR"/>
    <property type="match status" value="1"/>
</dbReference>